<dbReference type="InterPro" id="IPR010264">
    <property type="entry name" value="Self-incomp_S1"/>
</dbReference>
<evidence type="ECO:0000313" key="8">
    <source>
        <dbReference type="Proteomes" id="UP000218231"/>
    </source>
</evidence>
<organism evidence="7 8">
    <name type="scientific">Diploscapter pachys</name>
    <dbReference type="NCBI Taxonomy" id="2018661"/>
    <lineage>
        <taxon>Eukaryota</taxon>
        <taxon>Metazoa</taxon>
        <taxon>Ecdysozoa</taxon>
        <taxon>Nematoda</taxon>
        <taxon>Chromadorea</taxon>
        <taxon>Rhabditida</taxon>
        <taxon>Rhabditina</taxon>
        <taxon>Rhabditomorpha</taxon>
        <taxon>Rhabditoidea</taxon>
        <taxon>Rhabditidae</taxon>
        <taxon>Diploscapter</taxon>
    </lineage>
</organism>
<proteinExistence type="inferred from homology"/>
<feature type="signal peptide" evidence="6">
    <location>
        <begin position="1"/>
        <end position="21"/>
    </location>
</feature>
<evidence type="ECO:0000313" key="7">
    <source>
        <dbReference type="EMBL" id="PAV59487.1"/>
    </source>
</evidence>
<protein>
    <recommendedName>
        <fullName evidence="9">S-protein homolog</fullName>
    </recommendedName>
</protein>
<dbReference type="EMBL" id="LIAE01010521">
    <property type="protein sequence ID" value="PAV59486.1"/>
    <property type="molecule type" value="Genomic_DNA"/>
</dbReference>
<evidence type="ECO:0000256" key="5">
    <source>
        <dbReference type="ARBA" id="ARBA00022729"/>
    </source>
</evidence>
<dbReference type="Proteomes" id="UP000218231">
    <property type="component" value="Unassembled WGS sequence"/>
</dbReference>
<keyword evidence="3" id="KW-0713">Self-incompatibility</keyword>
<dbReference type="Pfam" id="PF05938">
    <property type="entry name" value="Self-incomp_S1"/>
    <property type="match status" value="1"/>
</dbReference>
<dbReference type="GO" id="GO:0060320">
    <property type="term" value="P:rejection of self pollen"/>
    <property type="evidence" value="ECO:0007669"/>
    <property type="project" value="UniProtKB-KW"/>
</dbReference>
<accession>A0A2A2JCW2</accession>
<sequence>MEIKFFISSILYLILFQEAGGRKHRKKTEIRIINQADANVKIHCQSIQLDQKDKFLGPNESMHYKFHDIDRGETEQKSTLDQNDPGNLHHWCDAYGLFDFFETFDIYGNEAPAKMNQTWLLKSDGLYLEDTNEKYFGWFWNYPPFETYAAD</sequence>
<reference evidence="7 8" key="1">
    <citation type="journal article" date="2017" name="Curr. Biol.">
        <title>Genome architecture and evolution of a unichromosomal asexual nematode.</title>
        <authorList>
            <person name="Fradin H."/>
            <person name="Zegar C."/>
            <person name="Gutwein M."/>
            <person name="Lucas J."/>
            <person name="Kovtun M."/>
            <person name="Corcoran D."/>
            <person name="Baugh L.R."/>
            <person name="Kiontke K."/>
            <person name="Gunsalus K."/>
            <person name="Fitch D.H."/>
            <person name="Piano F."/>
        </authorList>
    </citation>
    <scope>NUCLEOTIDE SEQUENCE [LARGE SCALE GENOMIC DNA]</scope>
    <source>
        <strain evidence="7">PF1309</strain>
    </source>
</reference>
<comment type="caution">
    <text evidence="7">The sequence shown here is derived from an EMBL/GenBank/DDBJ whole genome shotgun (WGS) entry which is preliminary data.</text>
</comment>
<feature type="chain" id="PRO_5013507688" description="S-protein homolog" evidence="6">
    <location>
        <begin position="22"/>
        <end position="151"/>
    </location>
</feature>
<name>A0A2A2JCW2_9BILA</name>
<dbReference type="EMBL" id="LIAE01010521">
    <property type="protein sequence ID" value="PAV59487.1"/>
    <property type="molecule type" value="Genomic_DNA"/>
</dbReference>
<evidence type="ECO:0008006" key="9">
    <source>
        <dbReference type="Google" id="ProtNLM"/>
    </source>
</evidence>
<dbReference type="GO" id="GO:0005576">
    <property type="term" value="C:extracellular region"/>
    <property type="evidence" value="ECO:0007669"/>
    <property type="project" value="UniProtKB-SubCell"/>
</dbReference>
<comment type="subcellular location">
    <subcellularLocation>
        <location evidence="1">Secreted</location>
    </subcellularLocation>
</comment>
<evidence type="ECO:0000256" key="1">
    <source>
        <dbReference type="ARBA" id="ARBA00004613"/>
    </source>
</evidence>
<evidence type="ECO:0000256" key="2">
    <source>
        <dbReference type="ARBA" id="ARBA00005581"/>
    </source>
</evidence>
<comment type="similarity">
    <text evidence="2">Belongs to the plant self-incompatibility (S1) protein family.</text>
</comment>
<dbReference type="AlphaFoldDB" id="A0A2A2JCW2"/>
<dbReference type="OrthoDB" id="5777228at2759"/>
<evidence type="ECO:0000256" key="6">
    <source>
        <dbReference type="SAM" id="SignalP"/>
    </source>
</evidence>
<keyword evidence="5 6" id="KW-0732">Signal</keyword>
<keyword evidence="4" id="KW-0964">Secreted</keyword>
<evidence type="ECO:0000256" key="3">
    <source>
        <dbReference type="ARBA" id="ARBA00022471"/>
    </source>
</evidence>
<keyword evidence="8" id="KW-1185">Reference proteome</keyword>
<gene>
    <name evidence="7" type="ORF">WR25_19077</name>
</gene>
<evidence type="ECO:0000256" key="4">
    <source>
        <dbReference type="ARBA" id="ARBA00022525"/>
    </source>
</evidence>